<feature type="transmembrane region" description="Helical" evidence="7">
    <location>
        <begin position="211"/>
        <end position="241"/>
    </location>
</feature>
<evidence type="ECO:0000313" key="9">
    <source>
        <dbReference type="Proteomes" id="UP000244880"/>
    </source>
</evidence>
<dbReference type="EMBL" id="OMOR01000001">
    <property type="protein sequence ID" value="SPH19357.1"/>
    <property type="molecule type" value="Genomic_DNA"/>
</dbReference>
<feature type="transmembrane region" description="Helical" evidence="7">
    <location>
        <begin position="14"/>
        <end position="34"/>
    </location>
</feature>
<dbReference type="PRINTS" id="PR00953">
    <property type="entry name" value="TYPE3IMRPROT"/>
</dbReference>
<dbReference type="GO" id="GO:0006605">
    <property type="term" value="P:protein targeting"/>
    <property type="evidence" value="ECO:0007669"/>
    <property type="project" value="InterPro"/>
</dbReference>
<evidence type="ECO:0000256" key="4">
    <source>
        <dbReference type="ARBA" id="ARBA00022692"/>
    </source>
</evidence>
<feature type="transmembrane region" description="Helical" evidence="7">
    <location>
        <begin position="72"/>
        <end position="97"/>
    </location>
</feature>
<feature type="transmembrane region" description="Helical" evidence="7">
    <location>
        <begin position="46"/>
        <end position="66"/>
    </location>
</feature>
<gene>
    <name evidence="8" type="ORF">ASD8599_00082</name>
</gene>
<sequence>MDGLAEFLEISNEYLWHGLIVFLRTGAVVALMPAFGEQSVPARIKLILALSFTMIVAPAVEFSTFSNTPSDLAFLAMTEVASGLIIGLGIRLFILALQTAGAIAAQSTSLSQLLGGAAVEPLAAIGYVLMFGGMALAVIAGLHIKAAELLILSFEFLPIGRFAGGGDVGEWGTKQVSKAFALAFTLSAPFILVSVLYNLMLGVINKAMPQLMVAFVGAPLITAGGLFILCLAAPVMLAVWLQAFDQFLFNPFGNLP</sequence>
<reference evidence="8 9" key="1">
    <citation type="submission" date="2018-03" db="EMBL/GenBank/DDBJ databases">
        <authorList>
            <person name="Keele B.F."/>
        </authorList>
    </citation>
    <scope>NUCLEOTIDE SEQUENCE [LARGE SCALE GENOMIC DNA]</scope>
    <source>
        <strain evidence="8 9">CECT 8599</strain>
    </source>
</reference>
<evidence type="ECO:0000256" key="5">
    <source>
        <dbReference type="ARBA" id="ARBA00022989"/>
    </source>
</evidence>
<evidence type="ECO:0000256" key="3">
    <source>
        <dbReference type="ARBA" id="ARBA00022475"/>
    </source>
</evidence>
<evidence type="ECO:0000256" key="2">
    <source>
        <dbReference type="ARBA" id="ARBA00009772"/>
    </source>
</evidence>
<evidence type="ECO:0000313" key="8">
    <source>
        <dbReference type="EMBL" id="SPH19357.1"/>
    </source>
</evidence>
<proteinExistence type="inferred from homology"/>
<dbReference type="GO" id="GO:0005886">
    <property type="term" value="C:plasma membrane"/>
    <property type="evidence" value="ECO:0007669"/>
    <property type="project" value="UniProtKB-SubCell"/>
</dbReference>
<evidence type="ECO:0000256" key="1">
    <source>
        <dbReference type="ARBA" id="ARBA00004651"/>
    </source>
</evidence>
<evidence type="ECO:0008006" key="10">
    <source>
        <dbReference type="Google" id="ProtNLM"/>
    </source>
</evidence>
<evidence type="ECO:0000256" key="7">
    <source>
        <dbReference type="SAM" id="Phobius"/>
    </source>
</evidence>
<organism evidence="8 9">
    <name type="scientific">Ascidiaceihabitans donghaensis</name>
    <dbReference type="NCBI Taxonomy" id="1510460"/>
    <lineage>
        <taxon>Bacteria</taxon>
        <taxon>Pseudomonadati</taxon>
        <taxon>Pseudomonadota</taxon>
        <taxon>Alphaproteobacteria</taxon>
        <taxon>Rhodobacterales</taxon>
        <taxon>Paracoccaceae</taxon>
        <taxon>Ascidiaceihabitans</taxon>
    </lineage>
</organism>
<comment type="similarity">
    <text evidence="2">Belongs to the FliR/MopE/SpaR family.</text>
</comment>
<feature type="transmembrane region" description="Helical" evidence="7">
    <location>
        <begin position="179"/>
        <end position="199"/>
    </location>
</feature>
<comment type="subcellular location">
    <subcellularLocation>
        <location evidence="1">Cell membrane</location>
        <topology evidence="1">Multi-pass membrane protein</topology>
    </subcellularLocation>
</comment>
<accession>A0A2R8B8J6</accession>
<evidence type="ECO:0000256" key="6">
    <source>
        <dbReference type="ARBA" id="ARBA00023136"/>
    </source>
</evidence>
<keyword evidence="3" id="KW-1003">Cell membrane</keyword>
<dbReference type="AlphaFoldDB" id="A0A2R8B8J6"/>
<keyword evidence="9" id="KW-1185">Reference proteome</keyword>
<dbReference type="PANTHER" id="PTHR30065">
    <property type="entry name" value="FLAGELLAR BIOSYNTHETIC PROTEIN FLIR"/>
    <property type="match status" value="1"/>
</dbReference>
<dbReference type="InterPro" id="IPR002010">
    <property type="entry name" value="T3SS_IM_R"/>
</dbReference>
<dbReference type="PANTHER" id="PTHR30065:SF1">
    <property type="entry name" value="SURFACE PRESENTATION OF ANTIGENS PROTEIN SPAR"/>
    <property type="match status" value="1"/>
</dbReference>
<dbReference type="Proteomes" id="UP000244880">
    <property type="component" value="Unassembled WGS sequence"/>
</dbReference>
<dbReference type="OrthoDB" id="9779817at2"/>
<dbReference type="RefSeq" id="WP_108826708.1">
    <property type="nucleotide sequence ID" value="NZ_OMOR01000001.1"/>
</dbReference>
<feature type="transmembrane region" description="Helical" evidence="7">
    <location>
        <begin position="118"/>
        <end position="144"/>
    </location>
</feature>
<dbReference type="Pfam" id="PF01311">
    <property type="entry name" value="Bac_export_1"/>
    <property type="match status" value="1"/>
</dbReference>
<keyword evidence="6 7" id="KW-0472">Membrane</keyword>
<protein>
    <recommendedName>
        <fullName evidence="10">Flagellar biosynthetic protein FliR</fullName>
    </recommendedName>
</protein>
<keyword evidence="5 7" id="KW-1133">Transmembrane helix</keyword>
<keyword evidence="4 7" id="KW-0812">Transmembrane</keyword>
<name>A0A2R8B8J6_9RHOB</name>